<reference evidence="1" key="2">
    <citation type="submission" date="2015-03" db="UniProtKB">
        <authorList>
            <consortium name="EnsemblPlants"/>
        </authorList>
    </citation>
    <scope>IDENTIFICATION</scope>
</reference>
<dbReference type="EnsemblPlants" id="OBART06G15680.1">
    <property type="protein sequence ID" value="OBART06G15680.1"/>
    <property type="gene ID" value="OBART06G15680"/>
</dbReference>
<dbReference type="PaxDb" id="65489-OBART06G15680.1"/>
<sequence length="71" mass="7967">MDTGSDVELGTRCSIHEKERTQDMNELGMNFGETRLLQGGQGFDGSICKVPRFNYVLSYHGNLVKMPKLLC</sequence>
<dbReference type="Gramene" id="OBART06G15680.1">
    <property type="protein sequence ID" value="OBART06G15680.1"/>
    <property type="gene ID" value="OBART06G15680"/>
</dbReference>
<organism evidence="1">
    <name type="scientific">Oryza barthii</name>
    <dbReference type="NCBI Taxonomy" id="65489"/>
    <lineage>
        <taxon>Eukaryota</taxon>
        <taxon>Viridiplantae</taxon>
        <taxon>Streptophyta</taxon>
        <taxon>Embryophyta</taxon>
        <taxon>Tracheophyta</taxon>
        <taxon>Spermatophyta</taxon>
        <taxon>Magnoliopsida</taxon>
        <taxon>Liliopsida</taxon>
        <taxon>Poales</taxon>
        <taxon>Poaceae</taxon>
        <taxon>BOP clade</taxon>
        <taxon>Oryzoideae</taxon>
        <taxon>Oryzeae</taxon>
        <taxon>Oryzinae</taxon>
        <taxon>Oryza</taxon>
    </lineage>
</organism>
<dbReference type="AlphaFoldDB" id="A0A0D3GGX5"/>
<evidence type="ECO:0000313" key="1">
    <source>
        <dbReference type="EnsemblPlants" id="OBART06G15680.1"/>
    </source>
</evidence>
<keyword evidence="2" id="KW-1185">Reference proteome</keyword>
<dbReference type="HOGENOM" id="CLU_168548_0_0_1"/>
<accession>A0A0D3GGX5</accession>
<reference evidence="1" key="1">
    <citation type="journal article" date="2009" name="Rice">
        <title>De Novo Next Generation Sequencing of Plant Genomes.</title>
        <authorList>
            <person name="Rounsley S."/>
            <person name="Marri P.R."/>
            <person name="Yu Y."/>
            <person name="He R."/>
            <person name="Sisneros N."/>
            <person name="Goicoechea J.L."/>
            <person name="Lee S.J."/>
            <person name="Angelova A."/>
            <person name="Kudrna D."/>
            <person name="Luo M."/>
            <person name="Affourtit J."/>
            <person name="Desany B."/>
            <person name="Knight J."/>
            <person name="Niazi F."/>
            <person name="Egholm M."/>
            <person name="Wing R.A."/>
        </authorList>
    </citation>
    <scope>NUCLEOTIDE SEQUENCE [LARGE SCALE GENOMIC DNA]</scope>
    <source>
        <strain evidence="1">cv. IRGC 105608</strain>
    </source>
</reference>
<protein>
    <submittedName>
        <fullName evidence="1">Uncharacterized protein</fullName>
    </submittedName>
</protein>
<dbReference type="Proteomes" id="UP000026960">
    <property type="component" value="Chromosome 6"/>
</dbReference>
<proteinExistence type="predicted"/>
<evidence type="ECO:0000313" key="2">
    <source>
        <dbReference type="Proteomes" id="UP000026960"/>
    </source>
</evidence>
<name>A0A0D3GGX5_9ORYZ</name>